<dbReference type="AlphaFoldDB" id="A0A2R4MBG3"/>
<name>A0A2R4MBG3_9HYPH</name>
<feature type="transmembrane region" description="Helical" evidence="6">
    <location>
        <begin position="6"/>
        <end position="28"/>
    </location>
</feature>
<evidence type="ECO:0000256" key="5">
    <source>
        <dbReference type="ARBA" id="ARBA00023136"/>
    </source>
</evidence>
<evidence type="ECO:0000313" key="7">
    <source>
        <dbReference type="EMBL" id="AVX03367.1"/>
    </source>
</evidence>
<keyword evidence="8" id="KW-1185">Reference proteome</keyword>
<feature type="transmembrane region" description="Helical" evidence="6">
    <location>
        <begin position="72"/>
        <end position="93"/>
    </location>
</feature>
<keyword evidence="4 6" id="KW-1133">Transmembrane helix</keyword>
<keyword evidence="5 6" id="KW-0472">Membrane</keyword>
<dbReference type="RefSeq" id="WP_117395031.1">
    <property type="nucleotide sequence ID" value="NZ_CP021330.1"/>
</dbReference>
<keyword evidence="3 6" id="KW-0812">Transmembrane</keyword>
<dbReference type="KEGG" id="mmyr:MXMO3_00835"/>
<dbReference type="PANTHER" id="PTHR30086">
    <property type="entry name" value="ARGININE EXPORTER PROTEIN ARGO"/>
    <property type="match status" value="1"/>
</dbReference>
<dbReference type="GO" id="GO:0015171">
    <property type="term" value="F:amino acid transmembrane transporter activity"/>
    <property type="evidence" value="ECO:0007669"/>
    <property type="project" value="TreeGrafter"/>
</dbReference>
<evidence type="ECO:0000313" key="8">
    <source>
        <dbReference type="Proteomes" id="UP000258927"/>
    </source>
</evidence>
<accession>A0A2R4MBG3</accession>
<reference evidence="7 8" key="1">
    <citation type="submission" date="2017-05" db="EMBL/GenBank/DDBJ databases">
        <title>Genome Analysis of Maritalea myrionectae HL2708#5.</title>
        <authorList>
            <consortium name="Cotde Inc.-PKNU"/>
            <person name="Jang D."/>
            <person name="Oh H.-M."/>
        </authorList>
    </citation>
    <scope>NUCLEOTIDE SEQUENCE [LARGE SCALE GENOMIC DNA]</scope>
    <source>
        <strain evidence="7 8">HL2708#5</strain>
    </source>
</reference>
<evidence type="ECO:0000256" key="1">
    <source>
        <dbReference type="ARBA" id="ARBA00004651"/>
    </source>
</evidence>
<dbReference type="Pfam" id="PF01810">
    <property type="entry name" value="LysE"/>
    <property type="match status" value="1"/>
</dbReference>
<dbReference type="STRING" id="1122213.GCA_000423365_01963"/>
<feature type="transmembrane region" description="Helical" evidence="6">
    <location>
        <begin position="40"/>
        <end position="66"/>
    </location>
</feature>
<dbReference type="EMBL" id="CP021330">
    <property type="protein sequence ID" value="AVX03367.1"/>
    <property type="molecule type" value="Genomic_DNA"/>
</dbReference>
<gene>
    <name evidence="7" type="ORF">MXMO3_00835</name>
</gene>
<evidence type="ECO:0000256" key="6">
    <source>
        <dbReference type="SAM" id="Phobius"/>
    </source>
</evidence>
<evidence type="ECO:0000256" key="3">
    <source>
        <dbReference type="ARBA" id="ARBA00022692"/>
    </source>
</evidence>
<evidence type="ECO:0000256" key="4">
    <source>
        <dbReference type="ARBA" id="ARBA00022989"/>
    </source>
</evidence>
<dbReference type="GO" id="GO:0005886">
    <property type="term" value="C:plasma membrane"/>
    <property type="evidence" value="ECO:0007669"/>
    <property type="project" value="UniProtKB-SubCell"/>
</dbReference>
<evidence type="ECO:0000256" key="2">
    <source>
        <dbReference type="ARBA" id="ARBA00022475"/>
    </source>
</evidence>
<comment type="subcellular location">
    <subcellularLocation>
        <location evidence="1">Cell membrane</location>
        <topology evidence="1">Multi-pass membrane protein</topology>
    </subcellularLocation>
</comment>
<proteinExistence type="predicted"/>
<dbReference type="InterPro" id="IPR001123">
    <property type="entry name" value="LeuE-type"/>
</dbReference>
<sequence length="209" mass="22513">MPSFEILLAFLITTALFAYLPGPAMIYVSAQTIARGQWAGLMAALGVHLGGYAHVMLAAFGLAALLLAVPTLYLVVKIAGALYLIYLGLMMIFRRGKADQADEPRTKSAKRAFVESISVEVLNPKTALFFISFLPQFVSLDASLPLWAQMLILGTIVNVMFSSADLACVLFAGWMLKRLTAASARSAWLPRIGGTFLIGLGAKLVLDRS</sequence>
<keyword evidence="2" id="KW-1003">Cell membrane</keyword>
<organism evidence="7 8">
    <name type="scientific">Maritalea myrionectae</name>
    <dbReference type="NCBI Taxonomy" id="454601"/>
    <lineage>
        <taxon>Bacteria</taxon>
        <taxon>Pseudomonadati</taxon>
        <taxon>Pseudomonadota</taxon>
        <taxon>Alphaproteobacteria</taxon>
        <taxon>Hyphomicrobiales</taxon>
        <taxon>Devosiaceae</taxon>
        <taxon>Maritalea</taxon>
    </lineage>
</organism>
<feature type="transmembrane region" description="Helical" evidence="6">
    <location>
        <begin position="188"/>
        <end position="206"/>
    </location>
</feature>
<protein>
    <submittedName>
        <fullName evidence="7">Leucine efflux protein</fullName>
    </submittedName>
</protein>
<dbReference type="PIRSF" id="PIRSF006324">
    <property type="entry name" value="LeuE"/>
    <property type="match status" value="1"/>
</dbReference>
<dbReference type="PANTHER" id="PTHR30086:SF20">
    <property type="entry name" value="ARGININE EXPORTER PROTEIN ARGO-RELATED"/>
    <property type="match status" value="1"/>
</dbReference>
<feature type="transmembrane region" description="Helical" evidence="6">
    <location>
        <begin position="146"/>
        <end position="176"/>
    </location>
</feature>
<dbReference type="Proteomes" id="UP000258927">
    <property type="component" value="Chromosome"/>
</dbReference>